<reference evidence="1" key="1">
    <citation type="submission" date="2023-04" db="EMBL/GenBank/DDBJ databases">
        <title>Draft Genome sequencing of Naganishia species isolated from polar environments using Oxford Nanopore Technology.</title>
        <authorList>
            <person name="Leo P."/>
            <person name="Venkateswaran K."/>
        </authorList>
    </citation>
    <scope>NUCLEOTIDE SEQUENCE</scope>
    <source>
        <strain evidence="1">MNA-CCFEE 5423</strain>
    </source>
</reference>
<gene>
    <name evidence="1" type="ORF">QFC21_006976</name>
</gene>
<protein>
    <submittedName>
        <fullName evidence="1">Uncharacterized protein</fullName>
    </submittedName>
</protein>
<proteinExistence type="predicted"/>
<dbReference type="EMBL" id="JASBWT010000042">
    <property type="protein sequence ID" value="KAJ9092110.1"/>
    <property type="molecule type" value="Genomic_DNA"/>
</dbReference>
<sequence length="1498" mass="164937">MRRKKKERGSKPLWLLLLANYLLLPVIAITYGHPKENYNDITSDHDESVSTSCLASATLTFAFSTPSATTVSALNEPVFTYFAAGSSAFVPPATTTASYYAFVTATLTTPTPPNQHVVRLVTDVEHDIGDHPPAYDNPERLLTELPSLEVIHQAADVPQDTNDPSGMRDDIKQYPVDTQQSEIIREEPDVPVDLINPSPINDDHEQPFIDSRDRRSARVVSDPADAFIDIPSHSTTHDNDSSNTNAFTTTTDHQVGADSATESSDSERKNGLVSGKMDDAEKRRRIVLSSTSNPVFNKVITVGRLALDFGVNWLPQNWNPHDDPPVVDHIVEKWAEKLAVQDRQNAEGDAINHVLRGKLQQVDVTLDVLKRKVKVFQMAETRHEERNDRANERDTAADARDLEIGEKQRAAEALMKEANEKDRRVRKRFLHKTMRDLARDHRFDTTDPRSTAVSIPQSPPFWRILPPQPYCPVPRSSLTTQAVRAAWRYLQQTIAWFKSVDWQTVGKDIRQGMLIAGQNLSSCSTICVGCSHEGQFRPPRTRFIENELRRRGRYGLADRSPPPEYLGLIASRPVTSTQLITERASGPDAAGFVSVLDERWGRLVERASSLRRSRSLSPRMIPSRNEDVVRPVRQIETPSRSVLVGPAAEPEPSQPQQPLVDTAPTPDLVNDAAASLLQLEFVGSSVFNTPSPPGHFQAGDAVSSDAPAEVVPQTVTEDEETVLPLPHDVSVSTVSEDTDPIEVDAPAPDIATENVEMVLAPEPDASVGATVTNSVSDYTLVPQEGVLNNAQAPQEEVPDEAQVPREEEQEVPVPVPQEPSPRTVDAPQPSRTDDDERTMVEPATPSTQLGFSARRVSFSPHVSIKVIPRKDEEEKPVSVEQTATLPVPVDVESIAVVPNAPACPVRPASTVTLATPMDVEEAKEAGLQPEPSPPIRAPSPVFLAVEMETEPTFMNAVGSSSFDCVDVEAAPSTTLSSLPVQVSNAPTELENDDMETENVKEENEDEMMQSDNVMEEMEDVRMDGVERKTEDVEMERKDLQVHERVGIEDMETEVEDVNVQHLHLLALGAETQVEAIQTPVQPAPSGIASVPDEPMYQVPGIFASLPPVNNAPVFILPALPPLRSTWPPNVAVSPTPCIPASTNGKNLDCFDFSLPAFAPLQSTWAANGPASSTPRLPTSSRELDLDFFTFKAPALAKPNKNPKPRRPNKIKRQPPSRLSIPSRPVVDPAVPQDSATQATGQLLELDELTPPWEIDRAHAKVLYEGIKREHAETAVPVVIVDIPTEPSSTSSNQVNSTGRTAHVYRGQAAEAQRSRLVQPAIRKPWRLEGPLEPMTFSYTVRKEDMLASVAAWQAEELAKRQVHSLPTGQRRFTSQTRSSHVTTQPDLEALPRSSPSLIPATPITDTVYLRSNTNEIPVVNDDDGPVHGHAPPFDLDALMKENAVNETTKDGVERMPHQTDNVAEGEPDPVWAPVSDVDVYDFHDDEHVWSLEDDSRMY</sequence>
<dbReference type="Proteomes" id="UP001227268">
    <property type="component" value="Unassembled WGS sequence"/>
</dbReference>
<comment type="caution">
    <text evidence="1">The sequence shown here is derived from an EMBL/GenBank/DDBJ whole genome shotgun (WGS) entry which is preliminary data.</text>
</comment>
<keyword evidence="2" id="KW-1185">Reference proteome</keyword>
<organism evidence="1 2">
    <name type="scientific">Naganishia friedmannii</name>
    <dbReference type="NCBI Taxonomy" id="89922"/>
    <lineage>
        <taxon>Eukaryota</taxon>
        <taxon>Fungi</taxon>
        <taxon>Dikarya</taxon>
        <taxon>Basidiomycota</taxon>
        <taxon>Agaricomycotina</taxon>
        <taxon>Tremellomycetes</taxon>
        <taxon>Filobasidiales</taxon>
        <taxon>Filobasidiaceae</taxon>
        <taxon>Naganishia</taxon>
    </lineage>
</organism>
<evidence type="ECO:0000313" key="1">
    <source>
        <dbReference type="EMBL" id="KAJ9092110.1"/>
    </source>
</evidence>
<evidence type="ECO:0000313" key="2">
    <source>
        <dbReference type="Proteomes" id="UP001227268"/>
    </source>
</evidence>
<accession>A0ACC2UYF4</accession>
<name>A0ACC2UYF4_9TREE</name>